<name>A0A7K1KSQ4_9ACTN</name>
<feature type="domain" description="SPOR" evidence="1">
    <location>
        <begin position="112"/>
        <end position="179"/>
    </location>
</feature>
<comment type="caution">
    <text evidence="3">The sequence shown here is derived from an EMBL/GenBank/DDBJ whole genome shotgun (WGS) entry which is preliminary data.</text>
</comment>
<dbReference type="Pfam" id="PF05036">
    <property type="entry name" value="SPOR"/>
    <property type="match status" value="1"/>
</dbReference>
<keyword evidence="4" id="KW-1185">Reference proteome</keyword>
<organism evidence="3 4">
    <name type="scientific">Actinomadura litoris</name>
    <dbReference type="NCBI Taxonomy" id="2678616"/>
    <lineage>
        <taxon>Bacteria</taxon>
        <taxon>Bacillati</taxon>
        <taxon>Actinomycetota</taxon>
        <taxon>Actinomycetes</taxon>
        <taxon>Streptosporangiales</taxon>
        <taxon>Thermomonosporaceae</taxon>
        <taxon>Actinomadura</taxon>
    </lineage>
</organism>
<dbReference type="Pfam" id="PF09992">
    <property type="entry name" value="NAGPA"/>
    <property type="match status" value="1"/>
</dbReference>
<sequence length="547" mass="57557">MIAPILFCLIREVLMRPKPLPALAAVVTVLAVSMPVAASARTAPIPEGAQAAPGSFFGGRLPLSGRPVTTEVARGVTLTTMSLGAKDADDYWTVHVYLPATIDGPLNKAGTALGSEEIARRVAEAVRGKGFEPRLERVSSPAFADRPAGTLGWTVRVGRYATDAEASAALATVRAAGFAGGTRYTAQDGTDPGAPQKVHMISVDFRKFRGSVGTDFGPTLNGTEKLTDLVAANRAVAGINAQWFYNSAPGGMYVKDGKLIGGATQGRGGIKLTKDGRRAEVDAYTAHVTMRVGKTTVELDGVNRVPGEIWNCGGVGGDQPTEKPQHDLKCTDDSELVRFTPEWGVPPKGAGAEAVLDERGRVTAVNGSRGAAVPAGGSTIQATGESASWLLDRVKAGDRLKVRERVEDGRGHRVSLKRGTTILQVGPTLVRDGRVSVNAQADGLIREGDDQTFTYNWTLRANPRSMIGMDRDGRLMLVVVDGRRDGYSEGLGIAQTGELMKLLGAEEAMNLDGGGSSVLVTRDGGIVNRPSDATGQRSLGNVILVRP</sequence>
<proteinExistence type="predicted"/>
<feature type="domain" description="Phosphodiester glycosidase" evidence="2">
    <location>
        <begin position="352"/>
        <end position="545"/>
    </location>
</feature>
<dbReference type="EMBL" id="WOFH01000001">
    <property type="protein sequence ID" value="MUN35065.1"/>
    <property type="molecule type" value="Genomic_DNA"/>
</dbReference>
<dbReference type="AlphaFoldDB" id="A0A7K1KSQ4"/>
<dbReference type="InterPro" id="IPR036680">
    <property type="entry name" value="SPOR-like_sf"/>
</dbReference>
<dbReference type="PANTHER" id="PTHR40446">
    <property type="entry name" value="N-ACETYLGLUCOSAMINE-1-PHOSPHODIESTER ALPHA-N-ACETYLGLUCOSAMINIDASE"/>
    <property type="match status" value="1"/>
</dbReference>
<dbReference type="Gene3D" id="3.30.70.1070">
    <property type="entry name" value="Sporulation related repeat"/>
    <property type="match status" value="1"/>
</dbReference>
<evidence type="ECO:0000259" key="2">
    <source>
        <dbReference type="Pfam" id="PF09992"/>
    </source>
</evidence>
<accession>A0A7K1KSQ4</accession>
<evidence type="ECO:0000313" key="4">
    <source>
        <dbReference type="Proteomes" id="UP000432015"/>
    </source>
</evidence>
<dbReference type="InterPro" id="IPR007730">
    <property type="entry name" value="SPOR-like_dom"/>
</dbReference>
<gene>
    <name evidence="3" type="ORF">GNZ18_00390</name>
</gene>
<evidence type="ECO:0000313" key="3">
    <source>
        <dbReference type="EMBL" id="MUN35065.1"/>
    </source>
</evidence>
<dbReference type="Proteomes" id="UP000432015">
    <property type="component" value="Unassembled WGS sequence"/>
</dbReference>
<dbReference type="InterPro" id="IPR018711">
    <property type="entry name" value="NAGPA"/>
</dbReference>
<protein>
    <submittedName>
        <fullName evidence="3">Sporulation domain-containing protein</fullName>
    </submittedName>
</protein>
<reference evidence="3 4" key="1">
    <citation type="submission" date="2019-11" db="EMBL/GenBank/DDBJ databases">
        <authorList>
            <person name="Cao P."/>
        </authorList>
    </citation>
    <scope>NUCLEOTIDE SEQUENCE [LARGE SCALE GENOMIC DNA]</scope>
    <source>
        <strain evidence="3 4">NEAU-AAG5</strain>
    </source>
</reference>
<dbReference type="PANTHER" id="PTHR40446:SF2">
    <property type="entry name" value="N-ACETYLGLUCOSAMINE-1-PHOSPHODIESTER ALPHA-N-ACETYLGLUCOSAMINIDASE"/>
    <property type="match status" value="1"/>
</dbReference>
<dbReference type="GO" id="GO:0042834">
    <property type="term" value="F:peptidoglycan binding"/>
    <property type="evidence" value="ECO:0007669"/>
    <property type="project" value="InterPro"/>
</dbReference>
<evidence type="ECO:0000259" key="1">
    <source>
        <dbReference type="Pfam" id="PF05036"/>
    </source>
</evidence>